<dbReference type="Proteomes" id="UP000887568">
    <property type="component" value="Unplaced"/>
</dbReference>
<dbReference type="RefSeq" id="XP_038076353.1">
    <property type="nucleotide sequence ID" value="XM_038220425.1"/>
</dbReference>
<name>A0A914BJ99_PATMI</name>
<protein>
    <submittedName>
        <fullName evidence="1">Uncharacterized protein</fullName>
    </submittedName>
</protein>
<proteinExistence type="predicted"/>
<sequence length="102" mass="11700">MSAQSNESWRMNSPELIQQMALLAWLNKKEDGDSFYKLVSTARVWYELYQRVSHSDEIDAYKAETILAIASYVKTHPRASQDEMAKEIGKQIQTFAAKVEAL</sequence>
<organism evidence="1 2">
    <name type="scientific">Patiria miniata</name>
    <name type="common">Bat star</name>
    <name type="synonym">Asterina miniata</name>
    <dbReference type="NCBI Taxonomy" id="46514"/>
    <lineage>
        <taxon>Eukaryota</taxon>
        <taxon>Metazoa</taxon>
        <taxon>Echinodermata</taxon>
        <taxon>Eleutherozoa</taxon>
        <taxon>Asterozoa</taxon>
        <taxon>Asteroidea</taxon>
        <taxon>Valvatacea</taxon>
        <taxon>Valvatida</taxon>
        <taxon>Asterinidae</taxon>
        <taxon>Patiria</taxon>
    </lineage>
</organism>
<dbReference type="OMA" id="YKRECIL"/>
<keyword evidence="2" id="KW-1185">Reference proteome</keyword>
<accession>A0A914BJ99</accession>
<dbReference type="EnsemblMetazoa" id="XM_038220425.1">
    <property type="protein sequence ID" value="XP_038076353.1"/>
    <property type="gene ID" value="LOC119744488"/>
</dbReference>
<evidence type="ECO:0000313" key="1">
    <source>
        <dbReference type="EnsemblMetazoa" id="XP_038076353.1"/>
    </source>
</evidence>
<dbReference type="OrthoDB" id="6019768at2759"/>
<evidence type="ECO:0000313" key="2">
    <source>
        <dbReference type="Proteomes" id="UP000887568"/>
    </source>
</evidence>
<reference evidence="1" key="1">
    <citation type="submission" date="2022-11" db="UniProtKB">
        <authorList>
            <consortium name="EnsemblMetazoa"/>
        </authorList>
    </citation>
    <scope>IDENTIFICATION</scope>
</reference>
<dbReference type="GeneID" id="119744488"/>
<dbReference type="AlphaFoldDB" id="A0A914BJ99"/>